<name>A0ABV0SRR0_9TELE</name>
<sequence>MKSTERCGLLCKAWLCRLELHGPCSVPLTTGGGWFHHPAVLKGPLDSRYCFSPLCRLPNLFFPFLSTFVHHLSSSLIDLLFKTLALQSSSPSSLADSLHLAKIITD</sequence>
<keyword evidence="2" id="KW-1185">Reference proteome</keyword>
<reference evidence="1 2" key="1">
    <citation type="submission" date="2021-06" db="EMBL/GenBank/DDBJ databases">
        <authorList>
            <person name="Palmer J.M."/>
        </authorList>
    </citation>
    <scope>NUCLEOTIDE SEQUENCE [LARGE SCALE GENOMIC DNA]</scope>
    <source>
        <strain evidence="2">if_2019</strain>
        <tissue evidence="1">Muscle</tissue>
    </source>
</reference>
<protein>
    <submittedName>
        <fullName evidence="1">Uncharacterized protein</fullName>
    </submittedName>
</protein>
<comment type="caution">
    <text evidence="1">The sequence shown here is derived from an EMBL/GenBank/DDBJ whole genome shotgun (WGS) entry which is preliminary data.</text>
</comment>
<organism evidence="1 2">
    <name type="scientific">Ilyodon furcidens</name>
    <name type="common">goldbreast splitfin</name>
    <dbReference type="NCBI Taxonomy" id="33524"/>
    <lineage>
        <taxon>Eukaryota</taxon>
        <taxon>Metazoa</taxon>
        <taxon>Chordata</taxon>
        <taxon>Craniata</taxon>
        <taxon>Vertebrata</taxon>
        <taxon>Euteleostomi</taxon>
        <taxon>Actinopterygii</taxon>
        <taxon>Neopterygii</taxon>
        <taxon>Teleostei</taxon>
        <taxon>Neoteleostei</taxon>
        <taxon>Acanthomorphata</taxon>
        <taxon>Ovalentaria</taxon>
        <taxon>Atherinomorphae</taxon>
        <taxon>Cyprinodontiformes</taxon>
        <taxon>Goodeidae</taxon>
        <taxon>Ilyodon</taxon>
    </lineage>
</organism>
<dbReference type="Proteomes" id="UP001482620">
    <property type="component" value="Unassembled WGS sequence"/>
</dbReference>
<dbReference type="EMBL" id="JAHRIQ010006600">
    <property type="protein sequence ID" value="MEQ2223285.1"/>
    <property type="molecule type" value="Genomic_DNA"/>
</dbReference>
<accession>A0ABV0SRR0</accession>
<gene>
    <name evidence="1" type="ORF">ILYODFUR_035180</name>
</gene>
<proteinExistence type="predicted"/>
<evidence type="ECO:0000313" key="1">
    <source>
        <dbReference type="EMBL" id="MEQ2223285.1"/>
    </source>
</evidence>
<evidence type="ECO:0000313" key="2">
    <source>
        <dbReference type="Proteomes" id="UP001482620"/>
    </source>
</evidence>